<dbReference type="InterPro" id="IPR029526">
    <property type="entry name" value="PGBD"/>
</dbReference>
<reference evidence="4" key="1">
    <citation type="journal article" date="2020" name="Cell">
        <title>Large-Scale Comparative Analyses of Tick Genomes Elucidate Their Genetic Diversity and Vector Capacities.</title>
        <authorList>
            <consortium name="Tick Genome and Microbiome Consortium (TIGMIC)"/>
            <person name="Jia N."/>
            <person name="Wang J."/>
            <person name="Shi W."/>
            <person name="Du L."/>
            <person name="Sun Y."/>
            <person name="Zhan W."/>
            <person name="Jiang J.F."/>
            <person name="Wang Q."/>
            <person name="Zhang B."/>
            <person name="Ji P."/>
            <person name="Bell-Sakyi L."/>
            <person name="Cui X.M."/>
            <person name="Yuan T.T."/>
            <person name="Jiang B.G."/>
            <person name="Yang W.F."/>
            <person name="Lam T.T."/>
            <person name="Chang Q.C."/>
            <person name="Ding S.J."/>
            <person name="Wang X.J."/>
            <person name="Zhu J.G."/>
            <person name="Ruan X.D."/>
            <person name="Zhao L."/>
            <person name="Wei J.T."/>
            <person name="Ye R.Z."/>
            <person name="Que T.C."/>
            <person name="Du C.H."/>
            <person name="Zhou Y.H."/>
            <person name="Cheng J.X."/>
            <person name="Dai P.F."/>
            <person name="Guo W.B."/>
            <person name="Han X.H."/>
            <person name="Huang E.J."/>
            <person name="Li L.F."/>
            <person name="Wei W."/>
            <person name="Gao Y.C."/>
            <person name="Liu J.Z."/>
            <person name="Shao H.Z."/>
            <person name="Wang X."/>
            <person name="Wang C.C."/>
            <person name="Yang T.C."/>
            <person name="Huo Q.B."/>
            <person name="Li W."/>
            <person name="Chen H.Y."/>
            <person name="Chen S.E."/>
            <person name="Zhou L.G."/>
            <person name="Ni X.B."/>
            <person name="Tian J.H."/>
            <person name="Sheng Y."/>
            <person name="Liu T."/>
            <person name="Pan Y.S."/>
            <person name="Xia L.Y."/>
            <person name="Li J."/>
            <person name="Zhao F."/>
            <person name="Cao W.C."/>
        </authorList>
    </citation>
    <scope>NUCLEOTIDE SEQUENCE</scope>
    <source>
        <strain evidence="4">Rmic-2018</strain>
    </source>
</reference>
<dbReference type="AlphaFoldDB" id="A0A9J6F8S7"/>
<sequence>MNSSDDERIEAEPSSKGPIDKYIEDSLDDKDLEVEQSSTAKNRAKKIWHWVKKDVPLNEGFRESELVLLVTPDEAKTPLHMFSKLVDEDLVEHPTFETDRFRVQNHKTKVKPIRIEEIRKFLGIILYMSVVCLPFRRMYWSRLLRQAHVADCMHPKPVR</sequence>
<keyword evidence="2" id="KW-0472">Membrane</keyword>
<dbReference type="PANTHER" id="PTHR47272:SF1">
    <property type="entry name" value="PIGGYBAC TRANSPOSABLE ELEMENT-DERIVED PROTEIN 3-LIKE"/>
    <property type="match status" value="1"/>
</dbReference>
<evidence type="ECO:0000256" key="2">
    <source>
        <dbReference type="SAM" id="Phobius"/>
    </source>
</evidence>
<feature type="compositionally biased region" description="Basic and acidic residues" evidence="1">
    <location>
        <begin position="10"/>
        <end position="22"/>
    </location>
</feature>
<proteinExistence type="predicted"/>
<comment type="caution">
    <text evidence="4">The sequence shown here is derived from an EMBL/GenBank/DDBJ whole genome shotgun (WGS) entry which is preliminary data.</text>
</comment>
<evidence type="ECO:0000259" key="3">
    <source>
        <dbReference type="Pfam" id="PF13843"/>
    </source>
</evidence>
<keyword evidence="2" id="KW-1133">Transmembrane helix</keyword>
<dbReference type="EMBL" id="JABSTU010000001">
    <property type="protein sequence ID" value="KAH8042575.1"/>
    <property type="molecule type" value="Genomic_DNA"/>
</dbReference>
<dbReference type="Pfam" id="PF13843">
    <property type="entry name" value="DDE_Tnp_1_7"/>
    <property type="match status" value="1"/>
</dbReference>
<protein>
    <recommendedName>
        <fullName evidence="3">PiggyBac transposable element-derived protein domain-containing protein</fullName>
    </recommendedName>
</protein>
<feature type="region of interest" description="Disordered" evidence="1">
    <location>
        <begin position="1"/>
        <end position="22"/>
    </location>
</feature>
<dbReference type="Proteomes" id="UP000821866">
    <property type="component" value="Chromosome 1"/>
</dbReference>
<dbReference type="VEuPathDB" id="VectorBase:LOC119173975"/>
<accession>A0A9J6F8S7</accession>
<organism evidence="4 5">
    <name type="scientific">Rhipicephalus microplus</name>
    <name type="common">Cattle tick</name>
    <name type="synonym">Boophilus microplus</name>
    <dbReference type="NCBI Taxonomy" id="6941"/>
    <lineage>
        <taxon>Eukaryota</taxon>
        <taxon>Metazoa</taxon>
        <taxon>Ecdysozoa</taxon>
        <taxon>Arthropoda</taxon>
        <taxon>Chelicerata</taxon>
        <taxon>Arachnida</taxon>
        <taxon>Acari</taxon>
        <taxon>Parasitiformes</taxon>
        <taxon>Ixodida</taxon>
        <taxon>Ixodoidea</taxon>
        <taxon>Ixodidae</taxon>
        <taxon>Rhipicephalinae</taxon>
        <taxon>Rhipicephalus</taxon>
        <taxon>Boophilus</taxon>
    </lineage>
</organism>
<keyword evidence="2" id="KW-0812">Transmembrane</keyword>
<evidence type="ECO:0000256" key="1">
    <source>
        <dbReference type="SAM" id="MobiDB-lite"/>
    </source>
</evidence>
<gene>
    <name evidence="4" type="ORF">HPB51_024628</name>
</gene>
<name>A0A9J6F8S7_RHIMP</name>
<keyword evidence="5" id="KW-1185">Reference proteome</keyword>
<feature type="domain" description="PiggyBac transposable element-derived protein" evidence="3">
    <location>
        <begin position="77"/>
        <end position="144"/>
    </location>
</feature>
<dbReference type="PANTHER" id="PTHR47272">
    <property type="entry name" value="DDE_TNP_1_7 DOMAIN-CONTAINING PROTEIN"/>
    <property type="match status" value="1"/>
</dbReference>
<evidence type="ECO:0000313" key="4">
    <source>
        <dbReference type="EMBL" id="KAH8042575.1"/>
    </source>
</evidence>
<feature type="transmembrane region" description="Helical" evidence="2">
    <location>
        <begin position="121"/>
        <end position="139"/>
    </location>
</feature>
<evidence type="ECO:0000313" key="5">
    <source>
        <dbReference type="Proteomes" id="UP000821866"/>
    </source>
</evidence>
<reference evidence="4" key="2">
    <citation type="submission" date="2021-09" db="EMBL/GenBank/DDBJ databases">
        <authorList>
            <person name="Jia N."/>
            <person name="Wang J."/>
            <person name="Shi W."/>
            <person name="Du L."/>
            <person name="Sun Y."/>
            <person name="Zhan W."/>
            <person name="Jiang J."/>
            <person name="Wang Q."/>
            <person name="Zhang B."/>
            <person name="Ji P."/>
            <person name="Sakyi L.B."/>
            <person name="Cui X."/>
            <person name="Yuan T."/>
            <person name="Jiang B."/>
            <person name="Yang W."/>
            <person name="Lam T.T.-Y."/>
            <person name="Chang Q."/>
            <person name="Ding S."/>
            <person name="Wang X."/>
            <person name="Zhu J."/>
            <person name="Ruan X."/>
            <person name="Zhao L."/>
            <person name="Wei J."/>
            <person name="Que T."/>
            <person name="Du C."/>
            <person name="Cheng J."/>
            <person name="Dai P."/>
            <person name="Han X."/>
            <person name="Huang E."/>
            <person name="Gao Y."/>
            <person name="Liu J."/>
            <person name="Shao H."/>
            <person name="Ye R."/>
            <person name="Li L."/>
            <person name="Wei W."/>
            <person name="Wang X."/>
            <person name="Wang C."/>
            <person name="Huo Q."/>
            <person name="Li W."/>
            <person name="Guo W."/>
            <person name="Chen H."/>
            <person name="Chen S."/>
            <person name="Zhou L."/>
            <person name="Zhou L."/>
            <person name="Ni X."/>
            <person name="Tian J."/>
            <person name="Zhou Y."/>
            <person name="Sheng Y."/>
            <person name="Liu T."/>
            <person name="Pan Y."/>
            <person name="Xia L."/>
            <person name="Li J."/>
            <person name="Zhao F."/>
            <person name="Cao W."/>
        </authorList>
    </citation>
    <scope>NUCLEOTIDE SEQUENCE</scope>
    <source>
        <strain evidence="4">Rmic-2018</strain>
        <tissue evidence="4">Larvae</tissue>
    </source>
</reference>